<name>A0ABX1K8Q2_9MICO</name>
<protein>
    <submittedName>
        <fullName evidence="1">DUF2971 domain-containing protein</fullName>
    </submittedName>
</protein>
<dbReference type="RefSeq" id="WP_168910990.1">
    <property type="nucleotide sequence ID" value="NZ_JABACI010000001.1"/>
</dbReference>
<sequence>MTDESIRTAPARTIVHLKVNGEWAPFPDHRVYSGTAWHYTDAAAALSIVRDGEVWASSSLMMNDAGELDYSIDRIRSVFAEWMGQGHVGAHMALASAMSSLEEDLHANPPFIVSASKSNRLLNQWANYGVTSGFAIGFDVAVPLVPKQAELNMPTEGPGDWRPFVHGWREVVYDPTDQASHIRAVLDAMVSPDGVVARTVEAGTSLSSVITMTNLALLATTLKDPAFSAEQEVRYTLQLAEGMAPDFRATARGIVPFLRLVGTKMDDGTAYLGAPLPVVSVTVGPPLASEKRRTASVISLREATGHSFTVTSAGIPYLP</sequence>
<proteinExistence type="predicted"/>
<gene>
    <name evidence="1" type="ORF">HF576_01355</name>
</gene>
<comment type="caution">
    <text evidence="1">The sequence shown here is derived from an EMBL/GenBank/DDBJ whole genome shotgun (WGS) entry which is preliminary data.</text>
</comment>
<dbReference type="Proteomes" id="UP001429745">
    <property type="component" value="Unassembled WGS sequence"/>
</dbReference>
<evidence type="ECO:0000313" key="2">
    <source>
        <dbReference type="Proteomes" id="UP001429745"/>
    </source>
</evidence>
<evidence type="ECO:0000313" key="1">
    <source>
        <dbReference type="EMBL" id="NLP82485.1"/>
    </source>
</evidence>
<dbReference type="Pfam" id="PF11185">
    <property type="entry name" value="DUF2971"/>
    <property type="match status" value="1"/>
</dbReference>
<organism evidence="1 2">
    <name type="scientific">Microbacterium salsuginis</name>
    <dbReference type="NCBI Taxonomy" id="2722803"/>
    <lineage>
        <taxon>Bacteria</taxon>
        <taxon>Bacillati</taxon>
        <taxon>Actinomycetota</taxon>
        <taxon>Actinomycetes</taxon>
        <taxon>Micrococcales</taxon>
        <taxon>Microbacteriaceae</taxon>
        <taxon>Microbacterium</taxon>
    </lineage>
</organism>
<keyword evidence="2" id="KW-1185">Reference proteome</keyword>
<dbReference type="EMBL" id="JABACI010000001">
    <property type="protein sequence ID" value="NLP82485.1"/>
    <property type="molecule type" value="Genomic_DNA"/>
</dbReference>
<accession>A0ABX1K8Q2</accession>
<dbReference type="InterPro" id="IPR021352">
    <property type="entry name" value="DUF2971"/>
</dbReference>
<reference evidence="1 2" key="1">
    <citation type="submission" date="2020-04" db="EMBL/GenBank/DDBJ databases">
        <title>CFH 90308 Microbacterium sp.</title>
        <authorList>
            <person name="Nie G."/>
            <person name="Ming H."/>
            <person name="Xia T."/>
        </authorList>
    </citation>
    <scope>NUCLEOTIDE SEQUENCE [LARGE SCALE GENOMIC DNA]</scope>
    <source>
        <strain evidence="1 2">CFH 90308</strain>
    </source>
</reference>